<dbReference type="Proteomes" id="UP000254575">
    <property type="component" value="Unassembled WGS sequence"/>
</dbReference>
<protein>
    <recommendedName>
        <fullName evidence="10">Thiamine-phosphate synthase</fullName>
        <shortName evidence="10">TP synthase</shortName>
        <shortName evidence="10">TPS</shortName>
        <ecNumber evidence="10">2.5.1.3</ecNumber>
    </recommendedName>
    <alternativeName>
        <fullName evidence="10">Thiamine-phosphate pyrophosphorylase</fullName>
        <shortName evidence="10">TMP pyrophosphorylase</shortName>
        <shortName evidence="10">TMP-PPase</shortName>
    </alternativeName>
</protein>
<dbReference type="EC" id="2.5.1.3" evidence="10"/>
<dbReference type="GO" id="GO:0009229">
    <property type="term" value="P:thiamine diphosphate biosynthetic process"/>
    <property type="evidence" value="ECO:0007669"/>
    <property type="project" value="UniProtKB-UniRule"/>
</dbReference>
<evidence type="ECO:0000256" key="7">
    <source>
        <dbReference type="ARBA" id="ARBA00047334"/>
    </source>
</evidence>
<organism evidence="14 15">
    <name type="scientific">Suttonella indologenes</name>
    <dbReference type="NCBI Taxonomy" id="13276"/>
    <lineage>
        <taxon>Bacteria</taxon>
        <taxon>Pseudomonadati</taxon>
        <taxon>Pseudomonadota</taxon>
        <taxon>Gammaproteobacteria</taxon>
        <taxon>Cardiobacteriales</taxon>
        <taxon>Cardiobacteriaceae</taxon>
        <taxon>Suttonella</taxon>
    </lineage>
</organism>
<keyword evidence="3 10" id="KW-0808">Transferase</keyword>
<comment type="catalytic activity">
    <reaction evidence="8 10 11">
        <text>2-(2-carboxy-4-methylthiazol-5-yl)ethyl phosphate + 4-amino-2-methyl-5-(diphosphooxymethyl)pyrimidine + 2 H(+) = thiamine phosphate + CO2 + diphosphate</text>
        <dbReference type="Rhea" id="RHEA:47848"/>
        <dbReference type="ChEBI" id="CHEBI:15378"/>
        <dbReference type="ChEBI" id="CHEBI:16526"/>
        <dbReference type="ChEBI" id="CHEBI:33019"/>
        <dbReference type="ChEBI" id="CHEBI:37575"/>
        <dbReference type="ChEBI" id="CHEBI:57841"/>
        <dbReference type="ChEBI" id="CHEBI:62890"/>
        <dbReference type="EC" id="2.5.1.3"/>
    </reaction>
</comment>
<dbReference type="SUPFAM" id="SSF51391">
    <property type="entry name" value="Thiamin phosphate synthase"/>
    <property type="match status" value="1"/>
</dbReference>
<dbReference type="NCBIfam" id="TIGR00693">
    <property type="entry name" value="thiE"/>
    <property type="match status" value="1"/>
</dbReference>
<evidence type="ECO:0000256" key="11">
    <source>
        <dbReference type="RuleBase" id="RU003826"/>
    </source>
</evidence>
<gene>
    <name evidence="10 14" type="primary">thiE</name>
    <name evidence="14" type="ORF">NCTC10717_01534</name>
</gene>
<feature type="binding site" evidence="10">
    <location>
        <position position="94"/>
    </location>
    <ligand>
        <name>Mg(2+)</name>
        <dbReference type="ChEBI" id="CHEBI:18420"/>
    </ligand>
</feature>
<dbReference type="InterPro" id="IPR013785">
    <property type="entry name" value="Aldolase_TIM"/>
</dbReference>
<dbReference type="AlphaFoldDB" id="A0A380MYG7"/>
<dbReference type="RefSeq" id="WP_115218701.1">
    <property type="nucleotide sequence ID" value="NZ_UHIA01000004.1"/>
</dbReference>
<dbReference type="PANTHER" id="PTHR20857:SF15">
    <property type="entry name" value="THIAMINE-PHOSPHATE SYNTHASE"/>
    <property type="match status" value="1"/>
</dbReference>
<accession>A0A380MYG7</accession>
<feature type="binding site" evidence="10">
    <location>
        <position position="170"/>
    </location>
    <ligand>
        <name>2-[(2R,5Z)-2-carboxy-4-methylthiazol-5(2H)-ylidene]ethyl phosphate</name>
        <dbReference type="ChEBI" id="CHEBI:62899"/>
    </ligand>
</feature>
<comment type="catalytic activity">
    <reaction evidence="7 10 11">
        <text>4-methyl-5-(2-phosphooxyethyl)-thiazole + 4-amino-2-methyl-5-(diphosphooxymethyl)pyrimidine + H(+) = thiamine phosphate + diphosphate</text>
        <dbReference type="Rhea" id="RHEA:22328"/>
        <dbReference type="ChEBI" id="CHEBI:15378"/>
        <dbReference type="ChEBI" id="CHEBI:33019"/>
        <dbReference type="ChEBI" id="CHEBI:37575"/>
        <dbReference type="ChEBI" id="CHEBI:57841"/>
        <dbReference type="ChEBI" id="CHEBI:58296"/>
        <dbReference type="EC" id="2.5.1.3"/>
    </reaction>
</comment>
<proteinExistence type="inferred from homology"/>
<comment type="caution">
    <text evidence="10">Lacks conserved residue(s) required for the propagation of feature annotation.</text>
</comment>
<evidence type="ECO:0000313" key="14">
    <source>
        <dbReference type="EMBL" id="SUO97605.1"/>
    </source>
</evidence>
<evidence type="ECO:0000256" key="6">
    <source>
        <dbReference type="ARBA" id="ARBA00022977"/>
    </source>
</evidence>
<feature type="binding site" evidence="10">
    <location>
        <begin position="190"/>
        <end position="191"/>
    </location>
    <ligand>
        <name>2-[(2R,5Z)-2-carboxy-4-methylthiazol-5(2H)-ylidene]ethyl phosphate</name>
        <dbReference type="ChEBI" id="CHEBI:62899"/>
    </ligand>
</feature>
<reference evidence="14 15" key="1">
    <citation type="submission" date="2018-06" db="EMBL/GenBank/DDBJ databases">
        <authorList>
            <consortium name="Pathogen Informatics"/>
            <person name="Doyle S."/>
        </authorList>
    </citation>
    <scope>NUCLEOTIDE SEQUENCE [LARGE SCALE GENOMIC DNA]</scope>
    <source>
        <strain evidence="14 15">NCTC10717</strain>
    </source>
</reference>
<evidence type="ECO:0000256" key="4">
    <source>
        <dbReference type="ARBA" id="ARBA00022723"/>
    </source>
</evidence>
<evidence type="ECO:0000259" key="13">
    <source>
        <dbReference type="Pfam" id="PF02581"/>
    </source>
</evidence>
<evidence type="ECO:0000256" key="1">
    <source>
        <dbReference type="ARBA" id="ARBA00003814"/>
    </source>
</evidence>
<dbReference type="PANTHER" id="PTHR20857">
    <property type="entry name" value="THIAMINE-PHOSPHATE PYROPHOSPHORYLASE"/>
    <property type="match status" value="1"/>
</dbReference>
<dbReference type="HAMAP" id="MF_00097">
    <property type="entry name" value="TMP_synthase"/>
    <property type="match status" value="1"/>
</dbReference>
<evidence type="ECO:0000256" key="2">
    <source>
        <dbReference type="ARBA" id="ARBA00005165"/>
    </source>
</evidence>
<feature type="domain" description="Thiamine phosphate synthase/TenI" evidence="13">
    <location>
        <begin position="9"/>
        <end position="193"/>
    </location>
</feature>
<keyword evidence="4 10" id="KW-0479">Metal-binding</keyword>
<feature type="binding site" evidence="10">
    <location>
        <begin position="139"/>
        <end position="141"/>
    </location>
    <ligand>
        <name>2-[(2R,5Z)-2-carboxy-4-methylthiazol-5(2H)-ylidene]ethyl phosphate</name>
        <dbReference type="ChEBI" id="CHEBI:62899"/>
    </ligand>
</feature>
<dbReference type="OrthoDB" id="9789949at2"/>
<feature type="binding site" evidence="10">
    <location>
        <position position="113"/>
    </location>
    <ligand>
        <name>4-amino-2-methyl-5-(diphosphooxymethyl)pyrimidine</name>
        <dbReference type="ChEBI" id="CHEBI:57841"/>
    </ligand>
</feature>
<evidence type="ECO:0000256" key="5">
    <source>
        <dbReference type="ARBA" id="ARBA00022842"/>
    </source>
</evidence>
<dbReference type="InterPro" id="IPR036206">
    <property type="entry name" value="ThiamineP_synth_sf"/>
</dbReference>
<dbReference type="InterPro" id="IPR022998">
    <property type="entry name" value="ThiamineP_synth_TenI"/>
</dbReference>
<feature type="binding site" evidence="10">
    <location>
        <position position="74"/>
    </location>
    <ligand>
        <name>4-amino-2-methyl-5-(diphosphooxymethyl)pyrimidine</name>
        <dbReference type="ChEBI" id="CHEBI:57841"/>
    </ligand>
</feature>
<dbReference type="EMBL" id="UHIA01000004">
    <property type="protein sequence ID" value="SUO97605.1"/>
    <property type="molecule type" value="Genomic_DNA"/>
</dbReference>
<name>A0A380MYG7_9GAMM</name>
<dbReference type="GO" id="GO:0004789">
    <property type="term" value="F:thiamine-phosphate diphosphorylase activity"/>
    <property type="evidence" value="ECO:0007669"/>
    <property type="project" value="UniProtKB-UniRule"/>
</dbReference>
<dbReference type="Gene3D" id="3.20.20.70">
    <property type="entry name" value="Aldolase class I"/>
    <property type="match status" value="1"/>
</dbReference>
<dbReference type="InterPro" id="IPR034291">
    <property type="entry name" value="TMP_synthase"/>
</dbReference>
<evidence type="ECO:0000313" key="15">
    <source>
        <dbReference type="Proteomes" id="UP000254575"/>
    </source>
</evidence>
<comment type="similarity">
    <text evidence="10 11">Belongs to the thiamine-phosphate synthase family.</text>
</comment>
<dbReference type="UniPathway" id="UPA00060">
    <property type="reaction ID" value="UER00141"/>
</dbReference>
<comment type="function">
    <text evidence="1 10">Condenses 4-methyl-5-(beta-hydroxyethyl)thiazole monophosphate (THZ-P) and 2-methyl-4-amino-5-hydroxymethyl pyrimidine pyrophosphate (HMP-PP) to form thiamine monophosphate (TMP).</text>
</comment>
<keyword evidence="5 10" id="KW-0460">Magnesium</keyword>
<dbReference type="CDD" id="cd00564">
    <property type="entry name" value="TMP_TenI"/>
    <property type="match status" value="1"/>
</dbReference>
<evidence type="ECO:0000256" key="8">
    <source>
        <dbReference type="ARBA" id="ARBA00047851"/>
    </source>
</evidence>
<keyword evidence="15" id="KW-1185">Reference proteome</keyword>
<dbReference type="FunFam" id="3.20.20.70:FF:000096">
    <property type="entry name" value="Thiamine-phosphate synthase"/>
    <property type="match status" value="1"/>
</dbReference>
<evidence type="ECO:0000256" key="9">
    <source>
        <dbReference type="ARBA" id="ARBA00047883"/>
    </source>
</evidence>
<dbReference type="GO" id="GO:0000287">
    <property type="term" value="F:magnesium ion binding"/>
    <property type="evidence" value="ECO:0007669"/>
    <property type="project" value="UniProtKB-UniRule"/>
</dbReference>
<comment type="cofactor">
    <cofactor evidence="10">
        <name>Mg(2+)</name>
        <dbReference type="ChEBI" id="CHEBI:18420"/>
    </cofactor>
    <text evidence="10">Binds 1 Mg(2+) ion per subunit.</text>
</comment>
<evidence type="ECO:0000256" key="3">
    <source>
        <dbReference type="ARBA" id="ARBA00022679"/>
    </source>
</evidence>
<sequence length="210" mass="22495">MQKTLDLSLYLVLDAQSCGNQERLLQVATQALAVGVSILQLRSHHPEWTKRIWLDTARQVKELCAQYDVPFIVNNEIDIALAVDADGLHIGQDDLPPEIARQLLGEHKILGLSTHNAAQAQAADTRIVDYIGMGPVYSTQSKAVPDPVLGLAGLREIIAVKNLPGVAIGGIDSSNVAQVRACGGEGIAVISAICRAEDIAQAVHQLKRGE</sequence>
<comment type="catalytic activity">
    <reaction evidence="9 10 11">
        <text>2-[(2R,5Z)-2-carboxy-4-methylthiazol-5(2H)-ylidene]ethyl phosphate + 4-amino-2-methyl-5-(diphosphooxymethyl)pyrimidine + 2 H(+) = thiamine phosphate + CO2 + diphosphate</text>
        <dbReference type="Rhea" id="RHEA:47844"/>
        <dbReference type="ChEBI" id="CHEBI:15378"/>
        <dbReference type="ChEBI" id="CHEBI:16526"/>
        <dbReference type="ChEBI" id="CHEBI:33019"/>
        <dbReference type="ChEBI" id="CHEBI:37575"/>
        <dbReference type="ChEBI" id="CHEBI:57841"/>
        <dbReference type="ChEBI" id="CHEBI:62899"/>
        <dbReference type="EC" id="2.5.1.3"/>
    </reaction>
</comment>
<dbReference type="Pfam" id="PF02581">
    <property type="entry name" value="TMP-TENI"/>
    <property type="match status" value="1"/>
</dbReference>
<evidence type="ECO:0000256" key="12">
    <source>
        <dbReference type="RuleBase" id="RU004253"/>
    </source>
</evidence>
<feature type="binding site" evidence="10">
    <location>
        <position position="142"/>
    </location>
    <ligand>
        <name>4-amino-2-methyl-5-(diphosphooxymethyl)pyrimidine</name>
        <dbReference type="ChEBI" id="CHEBI:57841"/>
    </ligand>
</feature>
<keyword evidence="6 10" id="KW-0784">Thiamine biosynthesis</keyword>
<dbReference type="GO" id="GO:0009228">
    <property type="term" value="P:thiamine biosynthetic process"/>
    <property type="evidence" value="ECO:0007669"/>
    <property type="project" value="UniProtKB-KW"/>
</dbReference>
<dbReference type="GO" id="GO:0005737">
    <property type="term" value="C:cytoplasm"/>
    <property type="evidence" value="ECO:0007669"/>
    <property type="project" value="TreeGrafter"/>
</dbReference>
<evidence type="ECO:0000256" key="10">
    <source>
        <dbReference type="HAMAP-Rule" id="MF_00097"/>
    </source>
</evidence>
<comment type="pathway">
    <text evidence="2 10 12">Cofactor biosynthesis; thiamine diphosphate biosynthesis; thiamine phosphate from 4-amino-2-methyl-5-diphosphomethylpyrimidine and 4-methyl-5-(2-phosphoethyl)-thiazole: step 1/1.</text>
</comment>